<keyword evidence="2" id="KW-1185">Reference proteome</keyword>
<evidence type="ECO:0000313" key="1">
    <source>
        <dbReference type="EMBL" id="AFM54615.1"/>
    </source>
</evidence>
<dbReference type="KEGG" id="vg:13405874"/>
<organism evidence="1 2">
    <name type="scientific">Celeribacter phage P12053L</name>
    <dbReference type="NCBI Taxonomy" id="1197951"/>
    <lineage>
        <taxon>Viruses</taxon>
        <taxon>Duplodnaviria</taxon>
        <taxon>Heunggongvirae</taxon>
        <taxon>Uroviricota</taxon>
        <taxon>Caudoviricetes</taxon>
        <taxon>Zobellviridae</taxon>
        <taxon>Cobavirinae</taxon>
        <taxon>Siovirus</taxon>
        <taxon>Siovirus coreense</taxon>
    </lineage>
</organism>
<reference evidence="1 2" key="1">
    <citation type="journal article" date="2012" name="J. Virol.">
        <title>Complete Genome Sequence of Celeribacter Bacteriophage P12053L.</title>
        <authorList>
            <person name="Kang I."/>
            <person name="Jang H."/>
            <person name="Oh H.M."/>
            <person name="Cho J.C."/>
        </authorList>
    </citation>
    <scope>NUCLEOTIDE SEQUENCE [LARGE SCALE GENOMIC DNA]</scope>
</reference>
<evidence type="ECO:0000313" key="2">
    <source>
        <dbReference type="Proteomes" id="UP000002825"/>
    </source>
</evidence>
<dbReference type="RefSeq" id="YP_006560895.1">
    <property type="nucleotide sequence ID" value="NC_018280.1"/>
</dbReference>
<sequence length="93" mass="10785">MSDYKQTRDAAGMITSQFDKMLRNLTDDYEDEIVVVSLMRYYNLCLEPNKDEGGELIDPDTSILEAIERVLEDYMCATDYNAWLLTRKGDTDE</sequence>
<dbReference type="Proteomes" id="UP000002825">
    <property type="component" value="Segment"/>
</dbReference>
<dbReference type="EMBL" id="JQ809650">
    <property type="protein sequence ID" value="AFM54615.1"/>
    <property type="molecule type" value="Genomic_DNA"/>
</dbReference>
<proteinExistence type="predicted"/>
<name>I6S6G9_9CAUD</name>
<gene>
    <name evidence="1" type="ORF">P12053L_10</name>
</gene>
<protein>
    <submittedName>
        <fullName evidence="1">Uncharacterized protein</fullName>
    </submittedName>
</protein>
<accession>I6S6G9</accession>
<dbReference type="GeneID" id="13405874"/>